<dbReference type="KEGG" id="mlut:JET14_09635"/>
<evidence type="ECO:0000313" key="2">
    <source>
        <dbReference type="Proteomes" id="UP000596083"/>
    </source>
</evidence>
<reference evidence="1 2" key="1">
    <citation type="submission" date="2020-12" db="EMBL/GenBank/DDBJ databases">
        <authorList>
            <person name="Zheng R.K."/>
            <person name="Sun C.M."/>
        </authorList>
    </citation>
    <scope>NUCLEOTIDE SEQUENCE [LARGE SCALE GENOMIC DNA]</scope>
    <source>
        <strain evidence="1 2">ZRK001</strain>
    </source>
</reference>
<proteinExistence type="predicted"/>
<dbReference type="Proteomes" id="UP000596083">
    <property type="component" value="Chromosome"/>
</dbReference>
<gene>
    <name evidence="1" type="ORF">JET14_09635</name>
</gene>
<dbReference type="RefSeq" id="WP_200337816.1">
    <property type="nucleotide sequence ID" value="NZ_CP066786.1"/>
</dbReference>
<sequence>MAKSTKISRSAVSGKFITRPIGAGKAERFAAVEGLSLKPASRSLSKSLASSNLKGDAYRTAVTKAFKKG</sequence>
<dbReference type="EMBL" id="CP066786">
    <property type="protein sequence ID" value="QQM32368.1"/>
    <property type="molecule type" value="Genomic_DNA"/>
</dbReference>
<name>A0A7T7HNM4_9HYPH</name>
<accession>A0A7T7HNM4</accession>
<protein>
    <submittedName>
        <fullName evidence="1">Uncharacterized protein</fullName>
    </submittedName>
</protein>
<evidence type="ECO:0000313" key="1">
    <source>
        <dbReference type="EMBL" id="QQM32368.1"/>
    </source>
</evidence>
<dbReference type="AlphaFoldDB" id="A0A7T7HNM4"/>
<organism evidence="1 2">
    <name type="scientific">Martelella lutilitoris</name>
    <dbReference type="NCBI Taxonomy" id="2583532"/>
    <lineage>
        <taxon>Bacteria</taxon>
        <taxon>Pseudomonadati</taxon>
        <taxon>Pseudomonadota</taxon>
        <taxon>Alphaproteobacteria</taxon>
        <taxon>Hyphomicrobiales</taxon>
        <taxon>Aurantimonadaceae</taxon>
        <taxon>Martelella</taxon>
    </lineage>
</organism>